<dbReference type="AlphaFoldDB" id="A0A5Q0H5H0"/>
<dbReference type="Pfam" id="PF00348">
    <property type="entry name" value="polyprenyl_synt"/>
    <property type="match status" value="1"/>
</dbReference>
<dbReference type="CDD" id="cd00685">
    <property type="entry name" value="Trans_IPPS_HT"/>
    <property type="match status" value="1"/>
</dbReference>
<dbReference type="PANTHER" id="PTHR12001">
    <property type="entry name" value="GERANYLGERANYL PYROPHOSPHATE SYNTHASE"/>
    <property type="match status" value="1"/>
</dbReference>
<reference evidence="8" key="1">
    <citation type="journal article" date="2021" name="Curr. Microbiol.">
        <title>Complete genome of nocamycin-producing strain Saccharothrix syringae NRRL B-16468 reveals the biosynthetic potential for secondary metabolites.</title>
        <authorList>
            <person name="Mo X."/>
            <person name="Yang S."/>
        </authorList>
    </citation>
    <scope>NUCLEOTIDE SEQUENCE [LARGE SCALE GENOMIC DNA]</scope>
    <source>
        <strain evidence="8">ATCC 51364 / DSM 43886 / JCM 6844 / KCTC 9398 / NBRC 14523 / NRRL B-16468 / INA 2240</strain>
    </source>
</reference>
<evidence type="ECO:0000256" key="3">
    <source>
        <dbReference type="ARBA" id="ARBA00022679"/>
    </source>
</evidence>
<comment type="similarity">
    <text evidence="2 6">Belongs to the FPP/GGPP synthase family.</text>
</comment>
<proteinExistence type="inferred from homology"/>
<keyword evidence="3 6" id="KW-0808">Transferase</keyword>
<organism evidence="7 8">
    <name type="scientific">Saccharothrix syringae</name>
    <name type="common">Nocardiopsis syringae</name>
    <dbReference type="NCBI Taxonomy" id="103733"/>
    <lineage>
        <taxon>Bacteria</taxon>
        <taxon>Bacillati</taxon>
        <taxon>Actinomycetota</taxon>
        <taxon>Actinomycetes</taxon>
        <taxon>Pseudonocardiales</taxon>
        <taxon>Pseudonocardiaceae</taxon>
        <taxon>Saccharothrix</taxon>
    </lineage>
</organism>
<dbReference type="PANTHER" id="PTHR12001:SF85">
    <property type="entry name" value="SHORT CHAIN ISOPRENYL DIPHOSPHATE SYNTHASE"/>
    <property type="match status" value="1"/>
</dbReference>
<evidence type="ECO:0000256" key="1">
    <source>
        <dbReference type="ARBA" id="ARBA00001946"/>
    </source>
</evidence>
<keyword evidence="5" id="KW-0460">Magnesium</keyword>
<evidence type="ECO:0000256" key="5">
    <source>
        <dbReference type="ARBA" id="ARBA00022842"/>
    </source>
</evidence>
<protein>
    <submittedName>
        <fullName evidence="7">Polyprenyl synthetase family protein</fullName>
    </submittedName>
</protein>
<dbReference type="SUPFAM" id="SSF48576">
    <property type="entry name" value="Terpenoid synthases"/>
    <property type="match status" value="1"/>
</dbReference>
<dbReference type="RefSeq" id="WP_033432072.1">
    <property type="nucleotide sequence ID" value="NZ_CP034550.1"/>
</dbReference>
<dbReference type="OrthoDB" id="4497239at2"/>
<keyword evidence="4" id="KW-0479">Metal-binding</keyword>
<name>A0A5Q0H5H0_SACSY</name>
<dbReference type="InterPro" id="IPR033749">
    <property type="entry name" value="Polyprenyl_synt_CS"/>
</dbReference>
<dbReference type="SFLD" id="SFLDS00005">
    <property type="entry name" value="Isoprenoid_Synthase_Type_I"/>
    <property type="match status" value="1"/>
</dbReference>
<evidence type="ECO:0000313" key="7">
    <source>
        <dbReference type="EMBL" id="QFZ21233.1"/>
    </source>
</evidence>
<evidence type="ECO:0000256" key="6">
    <source>
        <dbReference type="RuleBase" id="RU004466"/>
    </source>
</evidence>
<sequence>MTVSGSPQRTFIDGLAQSTSGRLLRQELRHRWPETTDELADINRYVLVPAGKMLRPLMALHAAEAVGGNPSDVISAVLGLEYLHAATLVHDDIIDGDDTRRGLPSVPAAYGIPTAIVAGDHLIFSAFESLVDEPWVASPARVVAAVGELAEAGRDLCRGQALESRLVGDLEEGARWYAEVVRLKTGALFRAACCIGATLGGAGADVGAGLAAYGEHVGIAFQIRDDLLSFVATPEQTGKPGTSDLLNGRPTLPLVLAYQAAGDAERDELRAVLDRRAARDGDVDWVHRLVDEYGAVAGARAQLASHVRRALAELAVLAPSPSTTVLTDIARWITSEEQ</sequence>
<dbReference type="GO" id="GO:0004659">
    <property type="term" value="F:prenyltransferase activity"/>
    <property type="evidence" value="ECO:0007669"/>
    <property type="project" value="InterPro"/>
</dbReference>
<evidence type="ECO:0000256" key="2">
    <source>
        <dbReference type="ARBA" id="ARBA00006706"/>
    </source>
</evidence>
<gene>
    <name evidence="7" type="ORF">EKG83_31045</name>
</gene>
<dbReference type="InterPro" id="IPR008949">
    <property type="entry name" value="Isoprenoid_synthase_dom_sf"/>
</dbReference>
<dbReference type="Proteomes" id="UP000325787">
    <property type="component" value="Chromosome"/>
</dbReference>
<accession>A0A5Q0H5H0</accession>
<comment type="cofactor">
    <cofactor evidence="1">
        <name>Mg(2+)</name>
        <dbReference type="ChEBI" id="CHEBI:18420"/>
    </cofactor>
</comment>
<dbReference type="GO" id="GO:0046872">
    <property type="term" value="F:metal ion binding"/>
    <property type="evidence" value="ECO:0007669"/>
    <property type="project" value="UniProtKB-KW"/>
</dbReference>
<keyword evidence="8" id="KW-1185">Reference proteome</keyword>
<dbReference type="PROSITE" id="PS00723">
    <property type="entry name" value="POLYPRENYL_SYNTHASE_1"/>
    <property type="match status" value="1"/>
</dbReference>
<evidence type="ECO:0000313" key="8">
    <source>
        <dbReference type="Proteomes" id="UP000325787"/>
    </source>
</evidence>
<dbReference type="SFLD" id="SFLDG01017">
    <property type="entry name" value="Polyprenyl_Transferase_Like"/>
    <property type="match status" value="1"/>
</dbReference>
<dbReference type="InterPro" id="IPR000092">
    <property type="entry name" value="Polyprenyl_synt"/>
</dbReference>
<dbReference type="Gene3D" id="1.10.600.10">
    <property type="entry name" value="Farnesyl Diphosphate Synthase"/>
    <property type="match status" value="1"/>
</dbReference>
<evidence type="ECO:0000256" key="4">
    <source>
        <dbReference type="ARBA" id="ARBA00022723"/>
    </source>
</evidence>
<dbReference type="EMBL" id="CP034550">
    <property type="protein sequence ID" value="QFZ21233.1"/>
    <property type="molecule type" value="Genomic_DNA"/>
</dbReference>
<dbReference type="GO" id="GO:0008299">
    <property type="term" value="P:isoprenoid biosynthetic process"/>
    <property type="evidence" value="ECO:0007669"/>
    <property type="project" value="InterPro"/>
</dbReference>
<dbReference type="KEGG" id="ssyi:EKG83_31045"/>